<dbReference type="AlphaFoldDB" id="A0A9N9F6K9"/>
<dbReference type="Gene3D" id="3.30.420.40">
    <property type="match status" value="1"/>
</dbReference>
<dbReference type="PANTHER" id="PTHR14187">
    <property type="entry name" value="ALPHA KINASE/ELONGATION FACTOR 2 KINASE"/>
    <property type="match status" value="1"/>
</dbReference>
<proteinExistence type="predicted"/>
<organism evidence="1 2">
    <name type="scientific">Funneliformis caledonium</name>
    <dbReference type="NCBI Taxonomy" id="1117310"/>
    <lineage>
        <taxon>Eukaryota</taxon>
        <taxon>Fungi</taxon>
        <taxon>Fungi incertae sedis</taxon>
        <taxon>Mucoromycota</taxon>
        <taxon>Glomeromycotina</taxon>
        <taxon>Glomeromycetes</taxon>
        <taxon>Glomerales</taxon>
        <taxon>Glomeraceae</taxon>
        <taxon>Funneliformis</taxon>
    </lineage>
</organism>
<accession>A0A9N9F6K9</accession>
<reference evidence="1" key="1">
    <citation type="submission" date="2021-06" db="EMBL/GenBank/DDBJ databases">
        <authorList>
            <person name="Kallberg Y."/>
            <person name="Tangrot J."/>
            <person name="Rosling A."/>
        </authorList>
    </citation>
    <scope>NUCLEOTIDE SEQUENCE</scope>
    <source>
        <strain evidence="1">UK204</strain>
    </source>
</reference>
<dbReference type="InterPro" id="IPR043129">
    <property type="entry name" value="ATPase_NBD"/>
</dbReference>
<evidence type="ECO:0000313" key="1">
    <source>
        <dbReference type="EMBL" id="CAG8513135.1"/>
    </source>
</evidence>
<dbReference type="OrthoDB" id="2963168at2759"/>
<comment type="caution">
    <text evidence="1">The sequence shown here is derived from an EMBL/GenBank/DDBJ whole genome shotgun (WGS) entry which is preliminary data.</text>
</comment>
<dbReference type="SUPFAM" id="SSF53067">
    <property type="entry name" value="Actin-like ATPase domain"/>
    <property type="match status" value="1"/>
</dbReference>
<protein>
    <submittedName>
        <fullName evidence="1">504_t:CDS:1</fullName>
    </submittedName>
</protein>
<dbReference type="EMBL" id="CAJVPQ010000829">
    <property type="protein sequence ID" value="CAG8513135.1"/>
    <property type="molecule type" value="Genomic_DNA"/>
</dbReference>
<dbReference type="Gene3D" id="3.90.640.10">
    <property type="entry name" value="Actin, Chain A, domain 4"/>
    <property type="match status" value="1"/>
</dbReference>
<dbReference type="Proteomes" id="UP000789570">
    <property type="component" value="Unassembled WGS sequence"/>
</dbReference>
<keyword evidence="2" id="KW-1185">Reference proteome</keyword>
<dbReference type="PANTHER" id="PTHR14187:SF5">
    <property type="entry name" value="HEAT SHOCK 70 KDA PROTEIN 12A"/>
    <property type="match status" value="1"/>
</dbReference>
<evidence type="ECO:0000313" key="2">
    <source>
        <dbReference type="Proteomes" id="UP000789570"/>
    </source>
</evidence>
<sequence>MIKSPHNYDGIKSLNNYLYIRGIFALDIGIYHSKVAYTNVLNPDIIINDCGSESIGMLRTNTALLYDENFNVESWGNAALAEPRKKQVLVKDFMLHLSNIPKNEKPILPKGLSYKRAIADYLREIGKLIILNHHFCLQSITLSKETMNARWPNINFMEQVLIILVVPEEISGAMDILNECSYMANLTSTMNSERLIIVTRSEVTAMCINERGFYIEGSNVLIVDCGSLTVSLIIRQLLSCERLGEIKMRTSEFCGGDYVDREFLRFMGRKLGYSALKKLKTNNYNQLQYMIQEFNRNVKILFTGEIENYSTFKMDLNKVCPALQGYIDSSRVELKDNDWIIEFGFNDVKVMFDPVIDQIIKLIHNQINQSGDISAVFLVGGFSESKYLQKRINEEFLEKTNISVPLRPLAACTRGVQYGLYMLNRIRNRCT</sequence>
<name>A0A9N9F6K9_9GLOM</name>
<gene>
    <name evidence="1" type="ORF">FCALED_LOCUS4302</name>
</gene>